<evidence type="ECO:0000313" key="2">
    <source>
        <dbReference type="Ensembl" id="ENSMMUP00000061557.1"/>
    </source>
</evidence>
<dbReference type="Bgee" id="ENSMMUG00000054136">
    <property type="expression patterns" value="Expressed in olfactory segment of nasal mucosa and 3 other cell types or tissues"/>
</dbReference>
<keyword evidence="1" id="KW-0472">Membrane</keyword>
<keyword evidence="1" id="KW-1133">Transmembrane helix</keyword>
<dbReference type="GeneTree" id="ENSGT01150000286943"/>
<keyword evidence="1" id="KW-0812">Transmembrane</keyword>
<dbReference type="Ensembl" id="ENSMMUT00000082724.1">
    <property type="protein sequence ID" value="ENSMMUP00000061557.1"/>
    <property type="gene ID" value="ENSMMUG00000054136.1"/>
</dbReference>
<dbReference type="PANTHER" id="PTHR12138">
    <property type="entry name" value="PRIMATE-EXPANDED PROTEIN FAMILY"/>
    <property type="match status" value="1"/>
</dbReference>
<accession>A0A5F7Z8S5</accession>
<dbReference type="VEuPathDB" id="HostDB:ENSMMUG00000054136"/>
<dbReference type="InParanoid" id="A0A5F7Z8S5"/>
<evidence type="ECO:0000256" key="1">
    <source>
        <dbReference type="SAM" id="Phobius"/>
    </source>
</evidence>
<evidence type="ECO:0000313" key="3">
    <source>
        <dbReference type="Proteomes" id="UP000006718"/>
    </source>
</evidence>
<protein>
    <submittedName>
        <fullName evidence="2">Uncharacterized protein</fullName>
    </submittedName>
</protein>
<reference evidence="2" key="3">
    <citation type="submission" date="2025-08" db="UniProtKB">
        <authorList>
            <consortium name="Ensembl"/>
        </authorList>
    </citation>
    <scope>IDENTIFICATION</scope>
    <source>
        <strain evidence="2">17573</strain>
    </source>
</reference>
<feature type="transmembrane region" description="Helical" evidence="1">
    <location>
        <begin position="25"/>
        <end position="41"/>
    </location>
</feature>
<keyword evidence="3" id="KW-1185">Reference proteome</keyword>
<proteinExistence type="predicted"/>
<name>A0A5F7Z8S5_MACMU</name>
<reference evidence="2" key="4">
    <citation type="submission" date="2025-09" db="UniProtKB">
        <authorList>
            <consortium name="Ensembl"/>
        </authorList>
    </citation>
    <scope>IDENTIFICATION</scope>
    <source>
        <strain evidence="2">17573</strain>
    </source>
</reference>
<reference evidence="2" key="2">
    <citation type="submission" date="2019-01" db="EMBL/GenBank/DDBJ databases">
        <authorList>
            <person name="Graves T."/>
            <person name="Eichler E.E."/>
            <person name="Wilson R.K."/>
        </authorList>
    </citation>
    <scope>NUCLEOTIDE SEQUENCE [LARGE SCALE GENOMIC DNA]</scope>
    <source>
        <strain evidence="2">17573</strain>
    </source>
</reference>
<sequence>MGRSLIFSKMEILTFFSDFLSPNSYFLQCPPFYFVLFIYFLRRSLTLLPRLECSGAISAHCNLCLSGSSDSPASDSRVAGIRSARHHARLIFVFLVEPGFRHVGQAGLDSRPHVICPSWPPKVLGLQA</sequence>
<dbReference type="PANTHER" id="PTHR12138:SF133">
    <property type="entry name" value="SECRETED PROTEIN"/>
    <property type="match status" value="1"/>
</dbReference>
<dbReference type="AlphaFoldDB" id="A0A5F7Z8S5"/>
<dbReference type="Proteomes" id="UP000006718">
    <property type="component" value="Chromosome 8"/>
</dbReference>
<reference evidence="3" key="1">
    <citation type="journal article" date="2007" name="Science">
        <title>Evolutionary and biomedical insights from the rhesus macaque genome.</title>
        <authorList>
            <person name="Gibbs R.A."/>
            <person name="Rogers J."/>
            <person name="Katze M.G."/>
            <person name="Bumgarner R."/>
            <person name="Weinstock G.M."/>
            <person name="Mardis E.R."/>
            <person name="Remington K.A."/>
            <person name="Strausberg R.L."/>
            <person name="Venter J.C."/>
            <person name="Wilson R.K."/>
            <person name="Batzer M.A."/>
            <person name="Bustamante C.D."/>
            <person name="Eichler E.E."/>
            <person name="Hahn M.W."/>
            <person name="Hardison R.C."/>
            <person name="Makova K.D."/>
            <person name="Miller W."/>
            <person name="Milosavljevic A."/>
            <person name="Palermo R.E."/>
            <person name="Siepel A."/>
            <person name="Sikela J.M."/>
            <person name="Attaway T."/>
            <person name="Bell S."/>
            <person name="Bernard K.E."/>
            <person name="Buhay C.J."/>
            <person name="Chandrabose M.N."/>
            <person name="Dao M."/>
            <person name="Davis C."/>
            <person name="Delehaunty K.D."/>
            <person name="Ding Y."/>
            <person name="Dinh H.H."/>
            <person name="Dugan-Rocha S."/>
            <person name="Fulton L.A."/>
            <person name="Gabisi R.A."/>
            <person name="Garner T.T."/>
            <person name="Godfrey J."/>
            <person name="Hawes A.C."/>
            <person name="Hernandez J."/>
            <person name="Hines S."/>
            <person name="Holder M."/>
            <person name="Hume J."/>
            <person name="Jhangiani S.N."/>
            <person name="Joshi V."/>
            <person name="Khan Z.M."/>
            <person name="Kirkness E.F."/>
            <person name="Cree A."/>
            <person name="Fowler R.G."/>
            <person name="Lee S."/>
            <person name="Lewis L.R."/>
            <person name="Li Z."/>
            <person name="Liu Y.-S."/>
            <person name="Moore S.M."/>
            <person name="Muzny D."/>
            <person name="Nazareth L.V."/>
            <person name="Ngo D.N."/>
            <person name="Okwuonu G.O."/>
            <person name="Pai G."/>
            <person name="Parker D."/>
            <person name="Paul H.A."/>
            <person name="Pfannkoch C."/>
            <person name="Pohl C.S."/>
            <person name="Rogers Y.-H.C."/>
            <person name="Ruiz S.J."/>
            <person name="Sabo A."/>
            <person name="Santibanez J."/>
            <person name="Schneider B.W."/>
            <person name="Smith S.M."/>
            <person name="Sodergren E."/>
            <person name="Svatek A.F."/>
            <person name="Utterback T.R."/>
            <person name="Vattathil S."/>
            <person name="Warren W."/>
            <person name="White C.S."/>
            <person name="Chinwalla A.T."/>
            <person name="Feng Y."/>
            <person name="Halpern A.L."/>
            <person name="Hillier L.W."/>
            <person name="Huang X."/>
            <person name="Minx P."/>
            <person name="Nelson J.O."/>
            <person name="Pepin K.H."/>
            <person name="Qin X."/>
            <person name="Sutton G.G."/>
            <person name="Venter E."/>
            <person name="Walenz B.P."/>
            <person name="Wallis J.W."/>
            <person name="Worley K.C."/>
            <person name="Yang S.-P."/>
            <person name="Jones S.M."/>
            <person name="Marra M.A."/>
            <person name="Rocchi M."/>
            <person name="Schein J.E."/>
            <person name="Baertsch R."/>
            <person name="Clarke L."/>
            <person name="Csuros M."/>
            <person name="Glasscock J."/>
            <person name="Harris R.A."/>
            <person name="Havlak P."/>
            <person name="Jackson A.R."/>
            <person name="Jiang H."/>
            <person name="Liu Y."/>
            <person name="Messina D.N."/>
            <person name="Shen Y."/>
            <person name="Song H.X.-Z."/>
            <person name="Wylie T."/>
            <person name="Zhang L."/>
            <person name="Birney E."/>
            <person name="Han K."/>
            <person name="Konkel M.K."/>
            <person name="Lee J."/>
            <person name="Smit A.F.A."/>
            <person name="Ullmer B."/>
            <person name="Wang H."/>
            <person name="Xing J."/>
            <person name="Burhans R."/>
            <person name="Cheng Z."/>
            <person name="Karro J.E."/>
            <person name="Ma J."/>
            <person name="Raney B."/>
            <person name="She X."/>
            <person name="Cox M.J."/>
            <person name="Demuth J.P."/>
            <person name="Dumas L.J."/>
            <person name="Han S.-G."/>
            <person name="Hopkins J."/>
            <person name="Karimpour-Fard A."/>
            <person name="Kim Y.H."/>
            <person name="Pollack J.R."/>
            <person name="Vinar T."/>
            <person name="Addo-Quaye C."/>
            <person name="Degenhardt J."/>
            <person name="Denby A."/>
            <person name="Hubisz M.J."/>
            <person name="Indap A."/>
            <person name="Kosiol C."/>
            <person name="Lahn B.T."/>
            <person name="Lawson H.A."/>
            <person name="Marklein A."/>
            <person name="Nielsen R."/>
            <person name="Vallender E.J."/>
            <person name="Clark A.G."/>
            <person name="Ferguson B."/>
            <person name="Hernandez R.D."/>
            <person name="Hirani K."/>
            <person name="Kehrer-Sawatzki H."/>
            <person name="Kolb J."/>
            <person name="Patil S."/>
            <person name="Pu L.-L."/>
            <person name="Ren Y."/>
            <person name="Smith D.G."/>
            <person name="Wheeler D.A."/>
            <person name="Schenck I."/>
            <person name="Ball E.V."/>
            <person name="Chen R."/>
            <person name="Cooper D.N."/>
            <person name="Giardine B."/>
            <person name="Hsu F."/>
            <person name="Kent W.J."/>
            <person name="Lesk A."/>
            <person name="Nelson D.L."/>
            <person name="O'brien W.E."/>
            <person name="Pruefer K."/>
            <person name="Stenson P.D."/>
            <person name="Wallace J.C."/>
            <person name="Ke H."/>
            <person name="Liu X.-M."/>
            <person name="Wang P."/>
            <person name="Xiang A.P."/>
            <person name="Yang F."/>
            <person name="Barber G.P."/>
            <person name="Haussler D."/>
            <person name="Karolchik D."/>
            <person name="Kern A.D."/>
            <person name="Kuhn R.M."/>
            <person name="Smith K.E."/>
            <person name="Zwieg A.S."/>
        </authorList>
    </citation>
    <scope>NUCLEOTIDE SEQUENCE [LARGE SCALE GENOMIC DNA]</scope>
    <source>
        <strain evidence="3">17573</strain>
    </source>
</reference>
<organism evidence="2 3">
    <name type="scientific">Macaca mulatta</name>
    <name type="common">Rhesus macaque</name>
    <dbReference type="NCBI Taxonomy" id="9544"/>
    <lineage>
        <taxon>Eukaryota</taxon>
        <taxon>Metazoa</taxon>
        <taxon>Chordata</taxon>
        <taxon>Craniata</taxon>
        <taxon>Vertebrata</taxon>
        <taxon>Euteleostomi</taxon>
        <taxon>Mammalia</taxon>
        <taxon>Eutheria</taxon>
        <taxon>Euarchontoglires</taxon>
        <taxon>Primates</taxon>
        <taxon>Haplorrhini</taxon>
        <taxon>Catarrhini</taxon>
        <taxon>Cercopithecidae</taxon>
        <taxon>Cercopithecinae</taxon>
        <taxon>Macaca</taxon>
    </lineage>
</organism>